<proteinExistence type="predicted"/>
<evidence type="ECO:0000313" key="2">
    <source>
        <dbReference type="Proteomes" id="UP000689195"/>
    </source>
</evidence>
<accession>A0A8S1XF42</accession>
<dbReference type="AlphaFoldDB" id="A0A8S1XF42"/>
<protein>
    <submittedName>
        <fullName evidence="1">Uncharacterized protein</fullName>
    </submittedName>
</protein>
<keyword evidence="2" id="KW-1185">Reference proteome</keyword>
<dbReference type="Proteomes" id="UP000689195">
    <property type="component" value="Unassembled WGS sequence"/>
</dbReference>
<gene>
    <name evidence="1" type="ORF">PPENT_87.1.T1220006</name>
</gene>
<reference evidence="1" key="1">
    <citation type="submission" date="2021-01" db="EMBL/GenBank/DDBJ databases">
        <authorList>
            <consortium name="Genoscope - CEA"/>
            <person name="William W."/>
        </authorList>
    </citation>
    <scope>NUCLEOTIDE SEQUENCE</scope>
</reference>
<name>A0A8S1XF42_9CILI</name>
<evidence type="ECO:0000313" key="1">
    <source>
        <dbReference type="EMBL" id="CAD8199518.1"/>
    </source>
</evidence>
<comment type="caution">
    <text evidence="1">The sequence shown here is derived from an EMBL/GenBank/DDBJ whole genome shotgun (WGS) entry which is preliminary data.</text>
</comment>
<dbReference type="OrthoDB" id="319282at2759"/>
<sequence>MQLYWNIFFIQGDQFKFQKEIPFVLKSILMGLNIIVQLNGQNYYAGVLQEFSSSQTFLNRYQFPKVVYQE</sequence>
<dbReference type="EMBL" id="CAJJDO010000122">
    <property type="protein sequence ID" value="CAD8199518.1"/>
    <property type="molecule type" value="Genomic_DNA"/>
</dbReference>
<organism evidence="1 2">
    <name type="scientific">Paramecium pentaurelia</name>
    <dbReference type="NCBI Taxonomy" id="43138"/>
    <lineage>
        <taxon>Eukaryota</taxon>
        <taxon>Sar</taxon>
        <taxon>Alveolata</taxon>
        <taxon>Ciliophora</taxon>
        <taxon>Intramacronucleata</taxon>
        <taxon>Oligohymenophorea</taxon>
        <taxon>Peniculida</taxon>
        <taxon>Parameciidae</taxon>
        <taxon>Paramecium</taxon>
    </lineage>
</organism>